<evidence type="ECO:0000313" key="2">
    <source>
        <dbReference type="RefSeq" id="XP_033457086.1"/>
    </source>
</evidence>
<sequence>MRLHLEISLIRSREGDVNALYDDPFGHVYPEFEEYLEGRLSLREASNIIARRMIQREGDPNLPWTFILEMATASPEQHDKLIEFLVQLSQLSDPVGPDKMPVRIYGMLEGSSNTDLAFP</sequence>
<evidence type="ECO:0000313" key="1">
    <source>
        <dbReference type="Proteomes" id="UP000504637"/>
    </source>
</evidence>
<dbReference type="RefSeq" id="XP_033457086.1">
    <property type="nucleotide sequence ID" value="XM_033607885.1"/>
</dbReference>
<gene>
    <name evidence="2" type="ORF">K489DRAFT_412075</name>
</gene>
<reference evidence="2" key="3">
    <citation type="submission" date="2025-08" db="UniProtKB">
        <authorList>
            <consortium name="RefSeq"/>
        </authorList>
    </citation>
    <scope>IDENTIFICATION</scope>
    <source>
        <strain evidence="2">CBS 342.82</strain>
    </source>
</reference>
<dbReference type="Proteomes" id="UP000504637">
    <property type="component" value="Unplaced"/>
</dbReference>
<keyword evidence="1" id="KW-1185">Reference proteome</keyword>
<dbReference type="AlphaFoldDB" id="A0A6J3LWA2"/>
<name>A0A6J3LWA2_9PEZI</name>
<organism evidence="2">
    <name type="scientific">Dissoconium aciculare CBS 342.82</name>
    <dbReference type="NCBI Taxonomy" id="1314786"/>
    <lineage>
        <taxon>Eukaryota</taxon>
        <taxon>Fungi</taxon>
        <taxon>Dikarya</taxon>
        <taxon>Ascomycota</taxon>
        <taxon>Pezizomycotina</taxon>
        <taxon>Dothideomycetes</taxon>
        <taxon>Dothideomycetidae</taxon>
        <taxon>Mycosphaerellales</taxon>
        <taxon>Dissoconiaceae</taxon>
        <taxon>Dissoconium</taxon>
    </lineage>
</organism>
<reference evidence="2" key="1">
    <citation type="submission" date="2020-01" db="EMBL/GenBank/DDBJ databases">
        <authorList>
            <consortium name="DOE Joint Genome Institute"/>
            <person name="Haridas S."/>
            <person name="Albert R."/>
            <person name="Binder M."/>
            <person name="Bloem J."/>
            <person name="Labutti K."/>
            <person name="Salamov A."/>
            <person name="Andreopoulos B."/>
            <person name="Baker S.E."/>
            <person name="Barry K."/>
            <person name="Bills G."/>
            <person name="Bluhm B.H."/>
            <person name="Cannon C."/>
            <person name="Castanera R."/>
            <person name="Culley D.E."/>
            <person name="Daum C."/>
            <person name="Ezra D."/>
            <person name="Gonzalez J.B."/>
            <person name="Henrissat B."/>
            <person name="Kuo A."/>
            <person name="Liang C."/>
            <person name="Lipzen A."/>
            <person name="Lutzoni F."/>
            <person name="Magnuson J."/>
            <person name="Mondo S."/>
            <person name="Nolan M."/>
            <person name="Ohm R."/>
            <person name="Pangilinan J."/>
            <person name="Park H.-J."/>
            <person name="Ramirez L."/>
            <person name="Alfaro M."/>
            <person name="Sun H."/>
            <person name="Tritt A."/>
            <person name="Yoshinaga Y."/>
            <person name="Zwiers L.-H."/>
            <person name="Turgeon B.G."/>
            <person name="Goodwin S.B."/>
            <person name="Spatafora J.W."/>
            <person name="Crous P.W."/>
            <person name="Grigoriev I.V."/>
        </authorList>
    </citation>
    <scope>NUCLEOTIDE SEQUENCE</scope>
    <source>
        <strain evidence="2">CBS 342.82</strain>
    </source>
</reference>
<reference evidence="2" key="2">
    <citation type="submission" date="2020-04" db="EMBL/GenBank/DDBJ databases">
        <authorList>
            <consortium name="NCBI Genome Project"/>
        </authorList>
    </citation>
    <scope>NUCLEOTIDE SEQUENCE</scope>
    <source>
        <strain evidence="2">CBS 342.82</strain>
    </source>
</reference>
<proteinExistence type="predicted"/>
<accession>A0A6J3LWA2</accession>
<dbReference type="GeneID" id="54365684"/>
<protein>
    <submittedName>
        <fullName evidence="2">Uncharacterized protein</fullName>
    </submittedName>
</protein>